<dbReference type="GO" id="GO:0004476">
    <property type="term" value="F:mannose-6-phosphate isomerase activity"/>
    <property type="evidence" value="ECO:0007669"/>
    <property type="project" value="UniProtKB-EC"/>
</dbReference>
<organism evidence="11 12">
    <name type="scientific">Nesterenkonia xinjiangensis</name>
    <dbReference type="NCBI Taxonomy" id="225327"/>
    <lineage>
        <taxon>Bacteria</taxon>
        <taxon>Bacillati</taxon>
        <taxon>Actinomycetota</taxon>
        <taxon>Actinomycetes</taxon>
        <taxon>Micrococcales</taxon>
        <taxon>Micrococcaceae</taxon>
        <taxon>Nesterenkonia</taxon>
    </lineage>
</organism>
<feature type="binding site" evidence="8">
    <location>
        <position position="125"/>
    </location>
    <ligand>
        <name>Zn(2+)</name>
        <dbReference type="ChEBI" id="CHEBI:29105"/>
    </ligand>
</feature>
<evidence type="ECO:0000259" key="10">
    <source>
        <dbReference type="Pfam" id="PF20511"/>
    </source>
</evidence>
<dbReference type="Gene3D" id="2.60.120.10">
    <property type="entry name" value="Jelly Rolls"/>
    <property type="match status" value="2"/>
</dbReference>
<dbReference type="GO" id="GO:0005975">
    <property type="term" value="P:carbohydrate metabolic process"/>
    <property type="evidence" value="ECO:0007669"/>
    <property type="project" value="InterPro"/>
</dbReference>
<evidence type="ECO:0000256" key="8">
    <source>
        <dbReference type="PIRSR" id="PIRSR001480-2"/>
    </source>
</evidence>
<dbReference type="InterPro" id="IPR011051">
    <property type="entry name" value="RmlC_Cupin_sf"/>
</dbReference>
<dbReference type="EMBL" id="JACCFY010000001">
    <property type="protein sequence ID" value="NYJ77044.1"/>
    <property type="molecule type" value="Genomic_DNA"/>
</dbReference>
<protein>
    <recommendedName>
        <fullName evidence="3">mannose-6-phosphate isomerase</fullName>
        <ecNumber evidence="3">5.3.1.8</ecNumber>
    </recommendedName>
</protein>
<evidence type="ECO:0000256" key="7">
    <source>
        <dbReference type="PIRSR" id="PIRSR001480-1"/>
    </source>
</evidence>
<dbReference type="AlphaFoldDB" id="A0A7Z0K7Z7"/>
<dbReference type="InterPro" id="IPR014710">
    <property type="entry name" value="RmlC-like_jellyroll"/>
</dbReference>
<keyword evidence="4 8" id="KW-0479">Metal-binding</keyword>
<dbReference type="PRINTS" id="PR00714">
    <property type="entry name" value="MAN6PISMRASE"/>
</dbReference>
<dbReference type="CDD" id="cd07011">
    <property type="entry name" value="cupin_PMI_type_I_N"/>
    <property type="match status" value="1"/>
</dbReference>
<proteinExistence type="inferred from homology"/>
<comment type="caution">
    <text evidence="11">The sequence shown here is derived from an EMBL/GenBank/DDBJ whole genome shotgun (WGS) entry which is preliminary data.</text>
</comment>
<dbReference type="NCBIfam" id="TIGR00218">
    <property type="entry name" value="manA"/>
    <property type="match status" value="1"/>
</dbReference>
<feature type="active site" evidence="7">
    <location>
        <position position="286"/>
    </location>
</feature>
<feature type="binding site" evidence="8">
    <location>
        <position position="90"/>
    </location>
    <ligand>
        <name>Zn(2+)</name>
        <dbReference type="ChEBI" id="CHEBI:29105"/>
    </ligand>
</feature>
<dbReference type="Proteomes" id="UP000535437">
    <property type="component" value="Unassembled WGS sequence"/>
</dbReference>
<evidence type="ECO:0000256" key="9">
    <source>
        <dbReference type="SAM" id="MobiDB-lite"/>
    </source>
</evidence>
<dbReference type="InterPro" id="IPR016305">
    <property type="entry name" value="Mannose-6-P_Isomerase"/>
</dbReference>
<dbReference type="PANTHER" id="PTHR10309:SF0">
    <property type="entry name" value="MANNOSE-6-PHOSPHATE ISOMERASE"/>
    <property type="match status" value="1"/>
</dbReference>
<comment type="cofactor">
    <cofactor evidence="8">
        <name>Zn(2+)</name>
        <dbReference type="ChEBI" id="CHEBI:29105"/>
    </cofactor>
    <text evidence="8">Binds 1 zinc ion per subunit.</text>
</comment>
<evidence type="ECO:0000256" key="6">
    <source>
        <dbReference type="ARBA" id="ARBA00023235"/>
    </source>
</evidence>
<dbReference type="Gene3D" id="1.10.441.10">
    <property type="entry name" value="Phosphomannose Isomerase, domain 2"/>
    <property type="match status" value="1"/>
</dbReference>
<evidence type="ECO:0000256" key="3">
    <source>
        <dbReference type="ARBA" id="ARBA00011956"/>
    </source>
</evidence>
<name>A0A7Z0K7Z7_9MICC</name>
<evidence type="ECO:0000313" key="11">
    <source>
        <dbReference type="EMBL" id="NYJ77044.1"/>
    </source>
</evidence>
<feature type="region of interest" description="Disordered" evidence="9">
    <location>
        <begin position="93"/>
        <end position="119"/>
    </location>
</feature>
<feature type="domain" description="Phosphomannose isomerase type I catalytic" evidence="10">
    <location>
        <begin position="1"/>
        <end position="141"/>
    </location>
</feature>
<dbReference type="PIRSF" id="PIRSF001480">
    <property type="entry name" value="Mannose-6-phosphate_isomerase"/>
    <property type="match status" value="1"/>
</dbReference>
<feature type="binding site" evidence="8">
    <location>
        <position position="88"/>
    </location>
    <ligand>
        <name>Zn(2+)</name>
        <dbReference type="ChEBI" id="CHEBI:29105"/>
    </ligand>
</feature>
<evidence type="ECO:0000256" key="1">
    <source>
        <dbReference type="ARBA" id="ARBA00000757"/>
    </source>
</evidence>
<comment type="similarity">
    <text evidence="2">Belongs to the mannose-6-phosphate isomerase type 1 family.</text>
</comment>
<keyword evidence="6 11" id="KW-0413">Isomerase</keyword>
<dbReference type="GO" id="GO:0008270">
    <property type="term" value="F:zinc ion binding"/>
    <property type="evidence" value="ECO:0007669"/>
    <property type="project" value="InterPro"/>
</dbReference>
<dbReference type="Pfam" id="PF20511">
    <property type="entry name" value="PMI_typeI_cat"/>
    <property type="match status" value="1"/>
</dbReference>
<keyword evidence="12" id="KW-1185">Reference proteome</keyword>
<evidence type="ECO:0000256" key="5">
    <source>
        <dbReference type="ARBA" id="ARBA00022833"/>
    </source>
</evidence>
<dbReference type="InterPro" id="IPR001250">
    <property type="entry name" value="Man6P_Isoase-1"/>
</dbReference>
<dbReference type="PANTHER" id="PTHR10309">
    <property type="entry name" value="MANNOSE-6-PHOSPHATE ISOMERASE"/>
    <property type="match status" value="1"/>
</dbReference>
<dbReference type="GO" id="GO:0009298">
    <property type="term" value="P:GDP-mannose biosynthetic process"/>
    <property type="evidence" value="ECO:0007669"/>
    <property type="project" value="InterPro"/>
</dbReference>
<accession>A0A7Z0K7Z7</accession>
<dbReference type="InterPro" id="IPR046457">
    <property type="entry name" value="PMI_typeI_cat"/>
</dbReference>
<dbReference type="SUPFAM" id="SSF51182">
    <property type="entry name" value="RmlC-like cupins"/>
    <property type="match status" value="1"/>
</dbReference>
<evidence type="ECO:0000256" key="2">
    <source>
        <dbReference type="ARBA" id="ARBA00010772"/>
    </source>
</evidence>
<keyword evidence="5 8" id="KW-0862">Zinc</keyword>
<dbReference type="RefSeq" id="WP_179540581.1">
    <property type="nucleotide sequence ID" value="NZ_BAAALL010000004.1"/>
</dbReference>
<comment type="catalytic activity">
    <reaction evidence="1">
        <text>D-mannose 6-phosphate = D-fructose 6-phosphate</text>
        <dbReference type="Rhea" id="RHEA:12356"/>
        <dbReference type="ChEBI" id="CHEBI:58735"/>
        <dbReference type="ChEBI" id="CHEBI:61527"/>
        <dbReference type="EC" id="5.3.1.8"/>
    </reaction>
</comment>
<sequence length="419" mass="44465">MFRMTNPVRDYAWGSTTAFSRLFGLPADGPQAELWMGAHPAAPSQVVVDGAPTGLDALCEGRPELLDGHDGFPYLFKVLAADRPLSIQTHPTRERAQAGFAAEDAAGIPRDSPRRSYKDTHHKPELVVAVEDFSALCGFRPSPAAADDVAVLRSLLADVSAGSTADVPMLAALEQLQHLLEAERLAEALELILRGERGAFARTAAAVVEMLDETGTEKSGLDPTAADTLRCAGSAFPDDPGLIVALLLNRVDLSPGQALYLPAGNLHAYLHGVAVEIMANSDNVLRGGLTSKHIDVDELLAVTDAAVLPVPWCTPASVDEHRRRYAPDCEEFQLEHLSLGAHRRETGQETAAVRIRPHGPSVLLCLRGELHVEGEAADGTSLVLRAGESAFLAPDEGVSVSAEAESEAFLAAPGRPGQD</sequence>
<reference evidence="11 12" key="1">
    <citation type="submission" date="2020-07" db="EMBL/GenBank/DDBJ databases">
        <title>Sequencing the genomes of 1000 actinobacteria strains.</title>
        <authorList>
            <person name="Klenk H.-P."/>
        </authorList>
    </citation>
    <scope>NUCLEOTIDE SEQUENCE [LARGE SCALE GENOMIC DNA]</scope>
    <source>
        <strain evidence="11 12">DSM 15475</strain>
    </source>
</reference>
<evidence type="ECO:0000256" key="4">
    <source>
        <dbReference type="ARBA" id="ARBA00022723"/>
    </source>
</evidence>
<feature type="binding site" evidence="8">
    <location>
        <position position="267"/>
    </location>
    <ligand>
        <name>Zn(2+)</name>
        <dbReference type="ChEBI" id="CHEBI:29105"/>
    </ligand>
</feature>
<gene>
    <name evidence="11" type="ORF">HNR09_000455</name>
</gene>
<feature type="compositionally biased region" description="Low complexity" evidence="9">
    <location>
        <begin position="97"/>
        <end position="106"/>
    </location>
</feature>
<dbReference type="EC" id="5.3.1.8" evidence="3"/>
<evidence type="ECO:0000313" key="12">
    <source>
        <dbReference type="Proteomes" id="UP000535437"/>
    </source>
</evidence>
<dbReference type="GO" id="GO:0005829">
    <property type="term" value="C:cytosol"/>
    <property type="evidence" value="ECO:0007669"/>
    <property type="project" value="TreeGrafter"/>
</dbReference>